<dbReference type="EMBL" id="JAHHUM010001369">
    <property type="protein sequence ID" value="KAK5612577.1"/>
    <property type="molecule type" value="Genomic_DNA"/>
</dbReference>
<proteinExistence type="predicted"/>
<protein>
    <submittedName>
        <fullName evidence="2">Uncharacterized protein</fullName>
    </submittedName>
</protein>
<feature type="compositionally biased region" description="Basic and acidic residues" evidence="1">
    <location>
        <begin position="94"/>
        <end position="105"/>
    </location>
</feature>
<evidence type="ECO:0000256" key="1">
    <source>
        <dbReference type="SAM" id="MobiDB-lite"/>
    </source>
</evidence>
<sequence length="116" mass="13193">MRASLAPDQITARLTDRCHQCATQAAAMTKSIVFLTYAISKTAREMDLPPEDVKVFCNFAHNILNICVLSAVCSSCWHWVRMNLLSSQSSLHSRGPEQRNRHHVQEGSPTWRLEHF</sequence>
<comment type="caution">
    <text evidence="2">The sequence shown here is derived from an EMBL/GenBank/DDBJ whole genome shotgun (WGS) entry which is preliminary data.</text>
</comment>
<organism evidence="2 3">
    <name type="scientific">Crenichthys baileyi</name>
    <name type="common">White River springfish</name>
    <dbReference type="NCBI Taxonomy" id="28760"/>
    <lineage>
        <taxon>Eukaryota</taxon>
        <taxon>Metazoa</taxon>
        <taxon>Chordata</taxon>
        <taxon>Craniata</taxon>
        <taxon>Vertebrata</taxon>
        <taxon>Euteleostomi</taxon>
        <taxon>Actinopterygii</taxon>
        <taxon>Neopterygii</taxon>
        <taxon>Teleostei</taxon>
        <taxon>Neoteleostei</taxon>
        <taxon>Acanthomorphata</taxon>
        <taxon>Ovalentaria</taxon>
        <taxon>Atherinomorphae</taxon>
        <taxon>Cyprinodontiformes</taxon>
        <taxon>Goodeidae</taxon>
        <taxon>Crenichthys</taxon>
    </lineage>
</organism>
<keyword evidence="3" id="KW-1185">Reference proteome</keyword>
<gene>
    <name evidence="2" type="ORF">CRENBAI_011283</name>
</gene>
<name>A0AAV9RUI0_9TELE</name>
<dbReference type="AlphaFoldDB" id="A0AAV9RUI0"/>
<evidence type="ECO:0000313" key="2">
    <source>
        <dbReference type="EMBL" id="KAK5612577.1"/>
    </source>
</evidence>
<reference evidence="2 3" key="1">
    <citation type="submission" date="2021-06" db="EMBL/GenBank/DDBJ databases">
        <authorList>
            <person name="Palmer J.M."/>
        </authorList>
    </citation>
    <scope>NUCLEOTIDE SEQUENCE [LARGE SCALE GENOMIC DNA]</scope>
    <source>
        <strain evidence="2 3">MEX-2019</strain>
        <tissue evidence="2">Muscle</tissue>
    </source>
</reference>
<feature type="region of interest" description="Disordered" evidence="1">
    <location>
        <begin position="91"/>
        <end position="116"/>
    </location>
</feature>
<accession>A0AAV9RUI0</accession>
<dbReference type="Proteomes" id="UP001311232">
    <property type="component" value="Unassembled WGS sequence"/>
</dbReference>
<evidence type="ECO:0000313" key="3">
    <source>
        <dbReference type="Proteomes" id="UP001311232"/>
    </source>
</evidence>